<comment type="caution">
    <text evidence="2">The sequence shown here is derived from an EMBL/GenBank/DDBJ whole genome shotgun (WGS) entry which is preliminary data.</text>
</comment>
<dbReference type="Pfam" id="PF17339">
    <property type="entry name" value="PH_15"/>
    <property type="match status" value="1"/>
</dbReference>
<dbReference type="Proteomes" id="UP000483820">
    <property type="component" value="Chromosome V"/>
</dbReference>
<name>A0A6A5GAF4_CAERE</name>
<dbReference type="CTD" id="78776705"/>
<accession>A0A6A5GAF4</accession>
<dbReference type="AlphaFoldDB" id="A0A6A5GAF4"/>
<dbReference type="InterPro" id="IPR040443">
    <property type="entry name" value="PH_15"/>
</dbReference>
<reference evidence="2 3" key="1">
    <citation type="submission" date="2019-12" db="EMBL/GenBank/DDBJ databases">
        <title>Chromosome-level assembly of the Caenorhabditis remanei genome.</title>
        <authorList>
            <person name="Teterina A.A."/>
            <person name="Willis J.H."/>
            <person name="Phillips P.C."/>
        </authorList>
    </citation>
    <scope>NUCLEOTIDE SEQUENCE [LARGE SCALE GENOMIC DNA]</scope>
    <source>
        <strain evidence="2 3">PX506</strain>
        <tissue evidence="2">Whole organism</tissue>
    </source>
</reference>
<organism evidence="2 3">
    <name type="scientific">Caenorhabditis remanei</name>
    <name type="common">Caenorhabditis vulgaris</name>
    <dbReference type="NCBI Taxonomy" id="31234"/>
    <lineage>
        <taxon>Eukaryota</taxon>
        <taxon>Metazoa</taxon>
        <taxon>Ecdysozoa</taxon>
        <taxon>Nematoda</taxon>
        <taxon>Chromadorea</taxon>
        <taxon>Rhabditida</taxon>
        <taxon>Rhabditina</taxon>
        <taxon>Rhabditomorpha</taxon>
        <taxon>Rhabditoidea</taxon>
        <taxon>Rhabditidae</taxon>
        <taxon>Peloderinae</taxon>
        <taxon>Caenorhabditis</taxon>
    </lineage>
</organism>
<feature type="domain" description="PH-15" evidence="1">
    <location>
        <begin position="11"/>
        <end position="68"/>
    </location>
</feature>
<gene>
    <name evidence="2" type="ORF">GCK72_018632</name>
</gene>
<evidence type="ECO:0000259" key="1">
    <source>
        <dbReference type="Pfam" id="PF17339"/>
    </source>
</evidence>
<evidence type="ECO:0000313" key="3">
    <source>
        <dbReference type="Proteomes" id="UP000483820"/>
    </source>
</evidence>
<protein>
    <recommendedName>
        <fullName evidence="1">PH-15 domain-containing protein</fullName>
    </recommendedName>
</protein>
<dbReference type="EMBL" id="WUAV01000005">
    <property type="protein sequence ID" value="KAF1752078.1"/>
    <property type="molecule type" value="Genomic_DNA"/>
</dbReference>
<dbReference type="GeneID" id="78776705"/>
<proteinExistence type="predicted"/>
<dbReference type="RefSeq" id="XP_053581573.1">
    <property type="nucleotide sequence ID" value="XM_053732660.1"/>
</dbReference>
<dbReference type="KEGG" id="crq:GCK72_018632"/>
<evidence type="ECO:0000313" key="2">
    <source>
        <dbReference type="EMBL" id="KAF1752078.1"/>
    </source>
</evidence>
<sequence length="75" mass="8458">MCTSTPKSCTLPAQNVLCIEPNSGCRSIELKTGWRKWEKRTAVLVRGDENSESKLHIYTYFLKGIGAGLSRQRLE</sequence>